<dbReference type="Pfam" id="PF03481">
    <property type="entry name" value="Sua5_C"/>
    <property type="match status" value="1"/>
</dbReference>
<dbReference type="PIRSF" id="PIRSF004930">
    <property type="entry name" value="Tln_factor_SUA5"/>
    <property type="match status" value="1"/>
</dbReference>
<feature type="binding site" evidence="14">
    <location>
        <position position="118"/>
    </location>
    <ligand>
        <name>ATP</name>
        <dbReference type="ChEBI" id="CHEBI:30616"/>
    </ligand>
</feature>
<proteinExistence type="inferred from homology"/>
<gene>
    <name evidence="16" type="ORF">H6A12_09845</name>
</gene>
<dbReference type="PANTHER" id="PTHR17490:SF16">
    <property type="entry name" value="THREONYLCARBAMOYL-AMP SYNTHASE"/>
    <property type="match status" value="1"/>
</dbReference>
<feature type="binding site" evidence="14">
    <location>
        <position position="32"/>
    </location>
    <ligand>
        <name>L-threonine</name>
        <dbReference type="ChEBI" id="CHEBI:57926"/>
    </ligand>
</feature>
<keyword evidence="7 13" id="KW-0819">tRNA processing</keyword>
<comment type="function">
    <text evidence="13">Required for the formation of a threonylcarbamoyl group on adenosine at position 37 (t(6)A37) in tRNAs that read codons beginning with adenine.</text>
</comment>
<dbReference type="PANTHER" id="PTHR17490">
    <property type="entry name" value="SUA5"/>
    <property type="match status" value="1"/>
</dbReference>
<dbReference type="InterPro" id="IPR005145">
    <property type="entry name" value="Sua5_C"/>
</dbReference>
<evidence type="ECO:0000256" key="2">
    <source>
        <dbReference type="ARBA" id="ARBA00007663"/>
    </source>
</evidence>
<dbReference type="EMBL" id="JACJKY010000017">
    <property type="protein sequence ID" value="MBM6921456.1"/>
    <property type="molecule type" value="Genomic_DNA"/>
</dbReference>
<dbReference type="Proteomes" id="UP000774750">
    <property type="component" value="Unassembled WGS sequence"/>
</dbReference>
<feature type="binding site" evidence="14">
    <location>
        <position position="138"/>
    </location>
    <ligand>
        <name>L-threonine</name>
        <dbReference type="ChEBI" id="CHEBI:57926"/>
    </ligand>
</feature>
<evidence type="ECO:0000256" key="12">
    <source>
        <dbReference type="ARBA" id="ARBA00048366"/>
    </source>
</evidence>
<dbReference type="GO" id="GO:0003725">
    <property type="term" value="F:double-stranded RNA binding"/>
    <property type="evidence" value="ECO:0007669"/>
    <property type="project" value="UniProtKB-UniRule"/>
</dbReference>
<sequence length="338" mass="36374">METKVLLPTNEHIAYAARLIESGEVVGMPTETVYGLAASAFDEAAVEKIFLAKGRPQDNPLIVHIDSIDMLPMLTNRVPEIAKQLAERFWPGPLTMIFEKSDRVPLAVTAGLSTVAVRCPSHKVAQALIRESGLPLAAPSANRSGAPSPTTANHVYNDLNGKIPVILDGGACTYGLESTVVLLKEDAVVLLRPGAVTVEMLRETVPHVTVDDGVLHEIKAGTQALSPGMMHRHYSPKTNVIILDAPLSSFVSFVNSHADERVGALVFSGEESMLKVPCVTYGAADDVMMQAKLLFGSLRAVDKLGVDTIYARMPQRDGMGLAIYNRLLRAAGFEVVRL</sequence>
<dbReference type="NCBIfam" id="TIGR00057">
    <property type="entry name" value="L-threonylcarbamoyladenylate synthase"/>
    <property type="match status" value="1"/>
</dbReference>
<dbReference type="AlphaFoldDB" id="A0A938X918"/>
<evidence type="ECO:0000256" key="8">
    <source>
        <dbReference type="ARBA" id="ARBA00022695"/>
    </source>
</evidence>
<keyword evidence="17" id="KW-1185">Reference proteome</keyword>
<feature type="domain" description="YrdC-like" evidence="15">
    <location>
        <begin position="10"/>
        <end position="196"/>
    </location>
</feature>
<feature type="binding site" evidence="14">
    <location>
        <position position="59"/>
    </location>
    <ligand>
        <name>ATP</name>
        <dbReference type="ChEBI" id="CHEBI:30616"/>
    </ligand>
</feature>
<feature type="binding site" evidence="14">
    <location>
        <position position="140"/>
    </location>
    <ligand>
        <name>ATP</name>
        <dbReference type="ChEBI" id="CHEBI:30616"/>
    </ligand>
</feature>
<keyword evidence="9 13" id="KW-0547">Nucleotide-binding</keyword>
<feature type="binding site" evidence="14">
    <location>
        <position position="55"/>
    </location>
    <ligand>
        <name>ATP</name>
        <dbReference type="ChEBI" id="CHEBI:30616"/>
    </ligand>
</feature>
<reference evidence="16" key="2">
    <citation type="journal article" date="2021" name="Sci. Rep.">
        <title>The distribution of antibiotic resistance genes in chicken gut microbiota commensals.</title>
        <authorList>
            <person name="Juricova H."/>
            <person name="Matiasovicova J."/>
            <person name="Kubasova T."/>
            <person name="Cejkova D."/>
            <person name="Rychlik I."/>
        </authorList>
    </citation>
    <scope>NUCLEOTIDE SEQUENCE</scope>
    <source>
        <strain evidence="16">An559</strain>
    </source>
</reference>
<keyword evidence="6 13" id="KW-0808">Transferase</keyword>
<dbReference type="RefSeq" id="WP_204447427.1">
    <property type="nucleotide sequence ID" value="NZ_JACJKY010000017.1"/>
</dbReference>
<feature type="binding site" evidence="14">
    <location>
        <position position="64"/>
    </location>
    <ligand>
        <name>L-threonine</name>
        <dbReference type="ChEBI" id="CHEBI:57926"/>
    </ligand>
</feature>
<dbReference type="GO" id="GO:0000049">
    <property type="term" value="F:tRNA binding"/>
    <property type="evidence" value="ECO:0007669"/>
    <property type="project" value="TreeGrafter"/>
</dbReference>
<dbReference type="GO" id="GO:0008033">
    <property type="term" value="P:tRNA processing"/>
    <property type="evidence" value="ECO:0007669"/>
    <property type="project" value="UniProtKB-KW"/>
</dbReference>
<evidence type="ECO:0000256" key="5">
    <source>
        <dbReference type="ARBA" id="ARBA00022490"/>
    </source>
</evidence>
<dbReference type="Gene3D" id="3.90.870.10">
    <property type="entry name" value="DHBP synthase"/>
    <property type="match status" value="1"/>
</dbReference>
<dbReference type="InterPro" id="IPR010923">
    <property type="entry name" value="T(6)A37_SUA5"/>
</dbReference>
<dbReference type="EC" id="2.7.7.87" evidence="3 13"/>
<evidence type="ECO:0000256" key="4">
    <source>
        <dbReference type="ARBA" id="ARBA00015492"/>
    </source>
</evidence>
<dbReference type="GO" id="GO:0061710">
    <property type="term" value="F:L-threonylcarbamoyladenylate synthase"/>
    <property type="evidence" value="ECO:0007669"/>
    <property type="project" value="UniProtKB-EC"/>
</dbReference>
<evidence type="ECO:0000256" key="10">
    <source>
        <dbReference type="ARBA" id="ARBA00022840"/>
    </source>
</evidence>
<dbReference type="GO" id="GO:0005524">
    <property type="term" value="F:ATP binding"/>
    <property type="evidence" value="ECO:0007669"/>
    <property type="project" value="UniProtKB-UniRule"/>
</dbReference>
<comment type="similarity">
    <text evidence="2 13">Belongs to the SUA5 family.</text>
</comment>
<protein>
    <recommendedName>
        <fullName evidence="4 13">Threonylcarbamoyl-AMP synthase</fullName>
        <shortName evidence="13">TC-AMP synthase</shortName>
        <ecNumber evidence="3 13">2.7.7.87</ecNumber>
    </recommendedName>
    <alternativeName>
        <fullName evidence="11 13">L-threonylcarbamoyladenylate synthase</fullName>
    </alternativeName>
</protein>
<dbReference type="FunFam" id="3.90.870.10:FF:000009">
    <property type="entry name" value="Threonylcarbamoyl-AMP synthase, putative"/>
    <property type="match status" value="1"/>
</dbReference>
<evidence type="ECO:0000256" key="11">
    <source>
        <dbReference type="ARBA" id="ARBA00029774"/>
    </source>
</evidence>
<evidence type="ECO:0000256" key="14">
    <source>
        <dbReference type="PIRSR" id="PIRSR004930-1"/>
    </source>
</evidence>
<comment type="catalytic activity">
    <reaction evidence="12 13">
        <text>L-threonine + hydrogencarbonate + ATP = L-threonylcarbamoyladenylate + diphosphate + H2O</text>
        <dbReference type="Rhea" id="RHEA:36407"/>
        <dbReference type="ChEBI" id="CHEBI:15377"/>
        <dbReference type="ChEBI" id="CHEBI:17544"/>
        <dbReference type="ChEBI" id="CHEBI:30616"/>
        <dbReference type="ChEBI" id="CHEBI:33019"/>
        <dbReference type="ChEBI" id="CHEBI:57926"/>
        <dbReference type="ChEBI" id="CHEBI:73682"/>
        <dbReference type="EC" id="2.7.7.87"/>
    </reaction>
</comment>
<dbReference type="Gene3D" id="3.40.50.11030">
    <property type="entry name" value="Threonylcarbamoyl-AMP synthase, C-terminal domain"/>
    <property type="match status" value="1"/>
</dbReference>
<accession>A0A938X918</accession>
<feature type="binding site" evidence="14">
    <location>
        <position position="234"/>
    </location>
    <ligand>
        <name>ATP</name>
        <dbReference type="ChEBI" id="CHEBI:30616"/>
    </ligand>
</feature>
<feature type="binding site" evidence="14">
    <location>
        <position position="114"/>
    </location>
    <ligand>
        <name>ATP</name>
        <dbReference type="ChEBI" id="CHEBI:30616"/>
    </ligand>
</feature>
<feature type="binding site" evidence="14">
    <location>
        <position position="178"/>
    </location>
    <ligand>
        <name>L-threonine</name>
        <dbReference type="ChEBI" id="CHEBI:57926"/>
    </ligand>
</feature>
<evidence type="ECO:0000256" key="7">
    <source>
        <dbReference type="ARBA" id="ARBA00022694"/>
    </source>
</evidence>
<evidence type="ECO:0000256" key="9">
    <source>
        <dbReference type="ARBA" id="ARBA00022741"/>
    </source>
</evidence>
<comment type="caution">
    <text evidence="16">The sequence shown here is derived from an EMBL/GenBank/DDBJ whole genome shotgun (WGS) entry which is preliminary data.</text>
</comment>
<dbReference type="InterPro" id="IPR006070">
    <property type="entry name" value="Sua5-like_dom"/>
</dbReference>
<dbReference type="SUPFAM" id="SSF55821">
    <property type="entry name" value="YrdC/RibB"/>
    <property type="match status" value="1"/>
</dbReference>
<evidence type="ECO:0000256" key="13">
    <source>
        <dbReference type="PIRNR" id="PIRNR004930"/>
    </source>
</evidence>
<evidence type="ECO:0000259" key="15">
    <source>
        <dbReference type="PROSITE" id="PS51163"/>
    </source>
</evidence>
<dbReference type="InterPro" id="IPR050156">
    <property type="entry name" value="TC-AMP_synthase_SUA5"/>
</dbReference>
<evidence type="ECO:0000256" key="1">
    <source>
        <dbReference type="ARBA" id="ARBA00004496"/>
    </source>
</evidence>
<comment type="subcellular location">
    <subcellularLocation>
        <location evidence="1 13">Cytoplasm</location>
    </subcellularLocation>
</comment>
<dbReference type="InterPro" id="IPR038385">
    <property type="entry name" value="Sua5/YwlC_C"/>
</dbReference>
<dbReference type="PROSITE" id="PS51163">
    <property type="entry name" value="YRDC"/>
    <property type="match status" value="1"/>
</dbReference>
<evidence type="ECO:0000313" key="16">
    <source>
        <dbReference type="EMBL" id="MBM6921456.1"/>
    </source>
</evidence>
<organism evidence="16 17">
    <name type="scientific">Merdimmobilis hominis</name>
    <dbReference type="NCBI Taxonomy" id="2897707"/>
    <lineage>
        <taxon>Bacteria</taxon>
        <taxon>Bacillati</taxon>
        <taxon>Bacillota</taxon>
        <taxon>Clostridia</taxon>
        <taxon>Eubacteriales</taxon>
        <taxon>Oscillospiraceae</taxon>
        <taxon>Merdimmobilis</taxon>
    </lineage>
</organism>
<feature type="binding site" evidence="14">
    <location>
        <position position="192"/>
    </location>
    <ligand>
        <name>ATP</name>
        <dbReference type="ChEBI" id="CHEBI:30616"/>
    </ligand>
</feature>
<name>A0A938X918_9FIRM</name>
<dbReference type="GO" id="GO:0006450">
    <property type="term" value="P:regulation of translational fidelity"/>
    <property type="evidence" value="ECO:0007669"/>
    <property type="project" value="TreeGrafter"/>
</dbReference>
<dbReference type="Pfam" id="PF01300">
    <property type="entry name" value="Sua5_yciO_yrdC"/>
    <property type="match status" value="1"/>
</dbReference>
<evidence type="ECO:0000256" key="6">
    <source>
        <dbReference type="ARBA" id="ARBA00022679"/>
    </source>
</evidence>
<dbReference type="GO" id="GO:0005737">
    <property type="term" value="C:cytoplasm"/>
    <property type="evidence" value="ECO:0007669"/>
    <property type="project" value="UniProtKB-SubCell"/>
</dbReference>
<dbReference type="InterPro" id="IPR017945">
    <property type="entry name" value="DHBP_synth_RibB-like_a/b_dom"/>
</dbReference>
<keyword evidence="10 13" id="KW-0067">ATP-binding</keyword>
<evidence type="ECO:0000313" key="17">
    <source>
        <dbReference type="Proteomes" id="UP000774750"/>
    </source>
</evidence>
<keyword evidence="8 13" id="KW-0548">Nucleotidyltransferase</keyword>
<reference evidence="16" key="1">
    <citation type="submission" date="2020-08" db="EMBL/GenBank/DDBJ databases">
        <authorList>
            <person name="Cejkova D."/>
            <person name="Kubasova T."/>
            <person name="Jahodarova E."/>
            <person name="Rychlik I."/>
        </authorList>
    </citation>
    <scope>NUCLEOTIDE SEQUENCE</scope>
    <source>
        <strain evidence="16">An559</strain>
    </source>
</reference>
<evidence type="ECO:0000256" key="3">
    <source>
        <dbReference type="ARBA" id="ARBA00012584"/>
    </source>
</evidence>
<feature type="binding site" evidence="14">
    <location>
        <position position="148"/>
    </location>
    <ligand>
        <name>ATP</name>
        <dbReference type="ChEBI" id="CHEBI:30616"/>
    </ligand>
</feature>
<keyword evidence="5 13" id="KW-0963">Cytoplasm</keyword>